<feature type="compositionally biased region" description="Polar residues" evidence="5">
    <location>
        <begin position="2148"/>
        <end position="2162"/>
    </location>
</feature>
<feature type="domain" description="Ig-like" evidence="7">
    <location>
        <begin position="476"/>
        <end position="550"/>
    </location>
</feature>
<feature type="compositionally biased region" description="Basic and acidic residues" evidence="5">
    <location>
        <begin position="2205"/>
        <end position="2223"/>
    </location>
</feature>
<feature type="compositionally biased region" description="Basic and acidic residues" evidence="5">
    <location>
        <begin position="279"/>
        <end position="291"/>
    </location>
</feature>
<dbReference type="InterPro" id="IPR013783">
    <property type="entry name" value="Ig-like_fold"/>
</dbReference>
<feature type="compositionally biased region" description="Polar residues" evidence="5">
    <location>
        <begin position="238"/>
        <end position="265"/>
    </location>
</feature>
<feature type="compositionally biased region" description="Low complexity" evidence="5">
    <location>
        <begin position="2178"/>
        <end position="2189"/>
    </location>
</feature>
<feature type="compositionally biased region" description="Acidic residues" evidence="5">
    <location>
        <begin position="196"/>
        <end position="206"/>
    </location>
</feature>
<dbReference type="InterPro" id="IPR007110">
    <property type="entry name" value="Ig-like_dom"/>
</dbReference>
<dbReference type="EMBL" id="QBIY01013120">
    <property type="protein sequence ID" value="RXN11619.1"/>
    <property type="molecule type" value="Genomic_DNA"/>
</dbReference>
<dbReference type="PROSITE" id="PS50835">
    <property type="entry name" value="IG_LIKE"/>
    <property type="match status" value="6"/>
</dbReference>
<feature type="compositionally biased region" description="Acidic residues" evidence="5">
    <location>
        <begin position="841"/>
        <end position="851"/>
    </location>
</feature>
<organism evidence="8 9">
    <name type="scientific">Labeo rohita</name>
    <name type="common">Indian major carp</name>
    <name type="synonym">Cyprinus rohita</name>
    <dbReference type="NCBI Taxonomy" id="84645"/>
    <lineage>
        <taxon>Eukaryota</taxon>
        <taxon>Metazoa</taxon>
        <taxon>Chordata</taxon>
        <taxon>Craniata</taxon>
        <taxon>Vertebrata</taxon>
        <taxon>Euteleostomi</taxon>
        <taxon>Actinopterygii</taxon>
        <taxon>Neopterygii</taxon>
        <taxon>Teleostei</taxon>
        <taxon>Ostariophysi</taxon>
        <taxon>Cypriniformes</taxon>
        <taxon>Cyprinidae</taxon>
        <taxon>Labeoninae</taxon>
        <taxon>Labeonini</taxon>
        <taxon>Labeo</taxon>
    </lineage>
</organism>
<feature type="domain" description="Ig-like" evidence="7">
    <location>
        <begin position="2393"/>
        <end position="2467"/>
    </location>
</feature>
<feature type="compositionally biased region" description="Polar residues" evidence="5">
    <location>
        <begin position="883"/>
        <end position="896"/>
    </location>
</feature>
<reference evidence="8 9" key="1">
    <citation type="submission" date="2018-03" db="EMBL/GenBank/DDBJ databases">
        <title>Draft genome sequence of Rohu Carp (Labeo rohita).</title>
        <authorList>
            <person name="Das P."/>
            <person name="Kushwaha B."/>
            <person name="Joshi C.G."/>
            <person name="Kumar D."/>
            <person name="Nagpure N.S."/>
            <person name="Sahoo L."/>
            <person name="Das S.P."/>
            <person name="Bit A."/>
            <person name="Patnaik S."/>
            <person name="Meher P.K."/>
            <person name="Jayasankar P."/>
            <person name="Koringa P.G."/>
            <person name="Patel N.V."/>
            <person name="Hinsu A.T."/>
            <person name="Kumar R."/>
            <person name="Pandey M."/>
            <person name="Agarwal S."/>
            <person name="Srivastava S."/>
            <person name="Singh M."/>
            <person name="Iquebal M.A."/>
            <person name="Jaiswal S."/>
            <person name="Angadi U.B."/>
            <person name="Kumar N."/>
            <person name="Raza M."/>
            <person name="Shah T.M."/>
            <person name="Rai A."/>
            <person name="Jena J.K."/>
        </authorList>
    </citation>
    <scope>NUCLEOTIDE SEQUENCE [LARGE SCALE GENOMIC DNA]</scope>
    <source>
        <strain evidence="8">DASCIFA01</strain>
        <tissue evidence="8">Testis</tissue>
    </source>
</reference>
<feature type="transmembrane region" description="Helical" evidence="6">
    <location>
        <begin position="1895"/>
        <end position="1918"/>
    </location>
</feature>
<feature type="compositionally biased region" description="Basic and acidic residues" evidence="5">
    <location>
        <begin position="807"/>
        <end position="819"/>
    </location>
</feature>
<evidence type="ECO:0000256" key="1">
    <source>
        <dbReference type="ARBA" id="ARBA00004370"/>
    </source>
</evidence>
<feature type="compositionally biased region" description="Basic and acidic residues" evidence="5">
    <location>
        <begin position="2076"/>
        <end position="2087"/>
    </location>
</feature>
<dbReference type="GO" id="GO:0016020">
    <property type="term" value="C:membrane"/>
    <property type="evidence" value="ECO:0007669"/>
    <property type="project" value="UniProtKB-SubCell"/>
</dbReference>
<gene>
    <name evidence="8" type="ORF">ROHU_010538</name>
</gene>
<sequence>MGLATDALPEPRVTCELDETSHLKKLSCSVESQTQPSYEWSGPDIKQPGPTLLVDEQEENRDSVYTCTVKNKAASKTRDFTLQDCHTGSYAVGASPAVLVPVIIVTVLLIILLAMLALYFYRRSKQKCECDSLLRNVSTKAMPGSSDATLPCRTRLTTPKESFADKKGDHHCESESSLQTQAERGKESPVLKRESENEENSSEEQIETLGEQKTEDADKNGEDQTPGDVKGEEEENTVIDNPNSGESDNPLRNVSTETMPGSSDATLPCRTRLTAPKESFADKKGDHHCESESSLQTQEERGKESPVLKRESENEENSSEEQIETLGEQKTEDADKNGEDQTPGDVKGEEEENTVIDNPNSGESDNPLRNVSTETMPVLCDDYGESGNEITLTPSIRGKPEEILWTHNDKEVLKYDGSEVAKYGLFKDRVVVDFETGQLTIRKLNSQDSGRYKSEIWINKKVQTSSHTLTVLDALPEPRVTCELDETSHLKKLSCSVESQTQPSYEWSGPDIKQPGPTLLVDEQEENQDSVYTCTVKNKAASKTRDFTLQDCHTGSYAVGASPAVLVPVIIVTVLLIILLAMLALYFYRRSKQKCECDSLLRNVSTKAMPGSSDATLPCHTRLTAPKESIADKKWDHHSESENLGETHEGQKLLKASPQSAITEKKQEDTGNTTEGELDKNEKNRKYADEAEENANSKSDETDRETESQKSSQTLGPILNNESENEENSSEEQIETLGEQKTEDADKNGEDKTPENKKGEEEENTVIDSQSTGESDNLLRNVSTETMPGSSDATLPCRTRLTTPKESFADKKGDHHCESESSLQTQEERGKESPVLKRESENEENSSEEQIETLGEQKTEDADKNGKDQTPGDKKGEEEENTVIDNPNSGESNNLLRNVLTEAMQGSSDATELDQNSESGNAGETHVGQKLLKESPQSAITEDNIKDTGIANEGELDKNESNSENADESEENANTEPDEIDGEIESQKTQKEMEKEKSQTLKNDSENEEESPKEQTETLGDQKTEDADKEDQTLEEKKEENKETDSLNTGSPYVTLPCHTDEEKENPNSKSDVTDRKIESQNSSQTQDEMEKERNQIQKNEEKSPKEQTETLSEQDTEDANKNEEDQTSGDKKEKEEGNKVIDSPNTGSPYVTLPCHTDEAEENPNSKSDVTDRKIESQNSSQPQDEMEKEKSQIQKNEEKSPKEQTETLSEQDTEDANKNEEEQTSGDQRETEEENEQIDSPNTGSSDATLSCCTRLTAPKVFEKLDQDSGSENAGETHAGQKLLKASSQSAITEDNRKDTGIANEGELDKNESNSENADESEEYANSEPDETDRDIESQQTQEKMEKEKSQTLKNDSENEKKSPEEQTETLGDQKTEDADKKDQTLEEKKEENKETDSLNTGSPYVTLPCHTDAAEENPNSKSDVTDRKIESQNSSQTQDEMEKEKSQIQKNEEKSPKEQTETLSEQDTEDANKNEEEQTSGDKREMEEGNKVIDSPNTDSSDGALNTSKESTADQKCDQDSGSKNAGDAYEGQKLLKASPQSAITETIKEDTGNTNGGEVAQNEKNSKNADDSEGNANSEPDETQSHKTEDADKNKKDQTPEKKKEMEEENEGTDSPNTGLPANPENKPTNTDINTEENTFLGVEQKNKENVLTNEYPKGGQEQIVSQQQDHNDGLSIQEGENSCEAVTASSNITDQEQDDNGEQRDKILCDDYGESGNKITLTPIIRGKPEEIRWTHNGNKVLEYDGRELVKYGSYKDRVDVDFETGQLTIRKLNSQDSGNYVSEIGINRKIQTTNHTLTVLDVLPEPLVTCEVDETSHSKKLSCSVESQTQPSYEWSGPNIKQPGPTLLVDEQEEKQDSVYTCTVMNKAASRNRDFTLQDCHTGGVNPAVLVPVLIVAVLLITLLAVLALYFYSRKRQKCECDNLLINVPTETMPGSSDATLPCHTDEAEEKANSEPDKTDRQIESHKTSQTQEEMEKEKSLILKNEREYKEELPEEQTVTQREQNKNENADINEDDQTPEEKKEKKEENKEMNSPNTGDNLLKKVPTEAMPGSSDATLPCHIRLTAPKKSIADKKLDHDSELENVGENNEKNAENADEAEKNANSKPDETQSHKTEDADKNDKDQTPEEKKQMEEENKETDSPNTETVSPQSSVTERSAMDTGNVEEQLHTNENNSQNENGEQSPEEQNKSLCTSINEDDQRREEEKAQVIDLHKAEPVNPPSYSEASSDPMAREPKNAPPDRSPPNRRVFCDDYGKSGNKITLTPSIRGKPEEILWTHNGNKVLGHDVLCDDYGESGNEITLTPIIRGKPEEILWKHNGNKVLEYDGRELVKYGSYKDRVDVDFETGQLTIRKLNSQDGGNYVSEIWINRKIQTTNYTLTVLDALPEPLVTCEVDETSHLKKLSCSVESQTQPSYEWSGPDIKQPGPTLLVDEQEEKQDSVYTCTVKNKAASRTTDFTLQDCHTGLLGNQ</sequence>
<dbReference type="PANTHER" id="PTHR12080:SF134">
    <property type="entry name" value="CD48 ANTIGEN"/>
    <property type="match status" value="1"/>
</dbReference>
<feature type="compositionally biased region" description="Polar residues" evidence="5">
    <location>
        <begin position="1240"/>
        <end position="1253"/>
    </location>
</feature>
<feature type="compositionally biased region" description="Basic and acidic residues" evidence="5">
    <location>
        <begin position="2025"/>
        <end position="2037"/>
    </location>
</feature>
<dbReference type="STRING" id="84645.A0A498LT74"/>
<feature type="transmembrane region" description="Helical" evidence="6">
    <location>
        <begin position="98"/>
        <end position="121"/>
    </location>
</feature>
<feature type="compositionally biased region" description="Polar residues" evidence="5">
    <location>
        <begin position="1617"/>
        <end position="1638"/>
    </location>
</feature>
<feature type="compositionally biased region" description="Acidic residues" evidence="5">
    <location>
        <begin position="1319"/>
        <end position="1336"/>
    </location>
</feature>
<dbReference type="SUPFAM" id="SSF48726">
    <property type="entry name" value="Immunoglobulin"/>
    <property type="match status" value="3"/>
</dbReference>
<feature type="compositionally biased region" description="Basic and acidic residues" evidence="5">
    <location>
        <begin position="2094"/>
        <end position="2147"/>
    </location>
</feature>
<evidence type="ECO:0000256" key="4">
    <source>
        <dbReference type="ARBA" id="ARBA00023180"/>
    </source>
</evidence>
<feature type="compositionally biased region" description="Acidic residues" evidence="5">
    <location>
        <begin position="965"/>
        <end position="984"/>
    </location>
</feature>
<protein>
    <submittedName>
        <fullName evidence="8">Myb X isoform X1</fullName>
    </submittedName>
</protein>
<feature type="transmembrane region" description="Helical" evidence="6">
    <location>
        <begin position="565"/>
        <end position="588"/>
    </location>
</feature>
<accession>A0A498LT74</accession>
<dbReference type="InterPro" id="IPR036179">
    <property type="entry name" value="Ig-like_dom_sf"/>
</dbReference>
<keyword evidence="2" id="KW-0732">Signal</keyword>
<feature type="compositionally biased region" description="Basic and acidic residues" evidence="5">
    <location>
        <begin position="327"/>
        <end position="339"/>
    </location>
</feature>
<feature type="compositionally biased region" description="Basic and acidic residues" evidence="5">
    <location>
        <begin position="1119"/>
        <end position="1140"/>
    </location>
</feature>
<feature type="compositionally biased region" description="Basic and acidic residues" evidence="5">
    <location>
        <begin position="677"/>
        <end position="689"/>
    </location>
</feature>
<feature type="compositionally biased region" description="Basic and acidic residues" evidence="5">
    <location>
        <begin position="1980"/>
        <end position="1998"/>
    </location>
</feature>
<feature type="compositionally biased region" description="Polar residues" evidence="5">
    <location>
        <begin position="1498"/>
        <end position="1513"/>
    </location>
</feature>
<feature type="domain" description="Ig-like" evidence="7">
    <location>
        <begin position="1689"/>
        <end position="1804"/>
    </location>
</feature>
<feature type="compositionally biased region" description="Basic and acidic residues" evidence="5">
    <location>
        <begin position="698"/>
        <end position="708"/>
    </location>
</feature>
<feature type="compositionally biased region" description="Polar residues" evidence="5">
    <location>
        <begin position="1935"/>
        <end position="1945"/>
    </location>
</feature>
<feature type="compositionally biased region" description="Basic and acidic residues" evidence="5">
    <location>
        <begin position="738"/>
        <end position="760"/>
    </location>
</feature>
<comment type="subcellular location">
    <subcellularLocation>
        <location evidence="1">Membrane</location>
    </subcellularLocation>
</comment>
<feature type="compositionally biased region" description="Basic and acidic residues" evidence="5">
    <location>
        <begin position="210"/>
        <end position="222"/>
    </location>
</feature>
<dbReference type="InterPro" id="IPR015631">
    <property type="entry name" value="CD2/SLAM_rcpt"/>
</dbReference>
<feature type="compositionally biased region" description="Basic and acidic residues" evidence="5">
    <location>
        <begin position="1514"/>
        <end position="1524"/>
    </location>
</feature>
<evidence type="ECO:0000313" key="8">
    <source>
        <dbReference type="EMBL" id="RXN11619.1"/>
    </source>
</evidence>
<keyword evidence="3 6" id="KW-0472">Membrane</keyword>
<evidence type="ECO:0000256" key="5">
    <source>
        <dbReference type="SAM" id="MobiDB-lite"/>
    </source>
</evidence>
<feature type="region of interest" description="Disordered" evidence="5">
    <location>
        <begin position="1935"/>
        <end position="2264"/>
    </location>
</feature>
<comment type="caution">
    <text evidence="8">The sequence shown here is derived from an EMBL/GenBank/DDBJ whole genome shotgun (WGS) entry which is preliminary data.</text>
</comment>
<evidence type="ECO:0007829" key="10">
    <source>
        <dbReference type="PeptideAtlas" id="A0A498LT74"/>
    </source>
</evidence>
<evidence type="ECO:0000313" key="9">
    <source>
        <dbReference type="Proteomes" id="UP000290572"/>
    </source>
</evidence>
<keyword evidence="6" id="KW-0812">Transmembrane</keyword>
<evidence type="ECO:0000256" key="6">
    <source>
        <dbReference type="SAM" id="Phobius"/>
    </source>
</evidence>
<feature type="region of interest" description="Disordered" evidence="5">
    <location>
        <begin position="1266"/>
        <end position="1638"/>
    </location>
</feature>
<feature type="region of interest" description="Disordered" evidence="5">
    <location>
        <begin position="1695"/>
        <end position="1717"/>
    </location>
</feature>
<dbReference type="Gene3D" id="2.60.40.10">
    <property type="entry name" value="Immunoglobulins"/>
    <property type="match status" value="7"/>
</dbReference>
<feature type="compositionally biased region" description="Basic and acidic residues" evidence="5">
    <location>
        <begin position="298"/>
        <end position="312"/>
    </location>
</feature>
<feature type="compositionally biased region" description="Polar residues" evidence="5">
    <location>
        <begin position="766"/>
        <end position="793"/>
    </location>
</feature>
<feature type="compositionally biased region" description="Basic and acidic residues" evidence="5">
    <location>
        <begin position="1473"/>
        <end position="1494"/>
    </location>
</feature>
<feature type="compositionally biased region" description="Basic and acidic residues" evidence="5">
    <location>
        <begin position="630"/>
        <end position="652"/>
    </location>
</feature>
<keyword evidence="6" id="KW-1133">Transmembrane helix</keyword>
<feature type="compositionally biased region" description="Basic and acidic residues" evidence="5">
    <location>
        <begin position="1587"/>
        <end position="1610"/>
    </location>
</feature>
<evidence type="ECO:0000256" key="2">
    <source>
        <dbReference type="ARBA" id="ARBA00022729"/>
    </source>
</evidence>
<keyword evidence="10" id="KW-1267">Proteomics identification</keyword>
<feature type="compositionally biased region" description="Basic and acidic residues" evidence="5">
    <location>
        <begin position="1345"/>
        <end position="1367"/>
    </location>
</feature>
<feature type="compositionally biased region" description="Basic and acidic residues" evidence="5">
    <location>
        <begin position="826"/>
        <end position="840"/>
    </location>
</feature>
<dbReference type="Proteomes" id="UP000290572">
    <property type="component" value="Unassembled WGS sequence"/>
</dbReference>
<name>A0A498LT74_LABRO</name>
<feature type="compositionally biased region" description="Acidic residues" evidence="5">
    <location>
        <begin position="723"/>
        <end position="734"/>
    </location>
</feature>
<feature type="compositionally biased region" description="Basic and acidic residues" evidence="5">
    <location>
        <begin position="1443"/>
        <end position="1463"/>
    </location>
</feature>
<feature type="compositionally biased region" description="Basic and acidic residues" evidence="5">
    <location>
        <begin position="855"/>
        <end position="877"/>
    </location>
</feature>
<feature type="compositionally biased region" description="Acidic residues" evidence="5">
    <location>
        <begin position="313"/>
        <end position="323"/>
    </location>
</feature>
<dbReference type="PANTHER" id="PTHR12080">
    <property type="entry name" value="SIGNALING LYMPHOCYTIC ACTIVATION MOLECULE"/>
    <property type="match status" value="1"/>
</dbReference>
<feature type="compositionally biased region" description="Basic and acidic residues" evidence="5">
    <location>
        <begin position="985"/>
        <end position="1045"/>
    </location>
</feature>
<feature type="compositionally biased region" description="Basic and acidic residues" evidence="5">
    <location>
        <begin position="1187"/>
        <end position="1207"/>
    </location>
</feature>
<keyword evidence="4" id="KW-0325">Glycoprotein</keyword>
<feature type="region of interest" description="Disordered" evidence="5">
    <location>
        <begin position="630"/>
        <end position="1253"/>
    </location>
</feature>
<feature type="region of interest" description="Disordered" evidence="5">
    <location>
        <begin position="161"/>
        <end position="371"/>
    </location>
</feature>
<feature type="domain" description="Ig-like" evidence="7">
    <location>
        <begin position="2272"/>
        <end position="2387"/>
    </location>
</feature>
<proteinExistence type="evidence at protein level"/>
<feature type="compositionally biased region" description="Basic and acidic residues" evidence="5">
    <location>
        <begin position="1374"/>
        <end position="1399"/>
    </location>
</feature>
<feature type="compositionally biased region" description="Basic and acidic residues" evidence="5">
    <location>
        <begin position="162"/>
        <end position="174"/>
    </location>
</feature>
<feature type="compositionally biased region" description="Basic and acidic residues" evidence="5">
    <location>
        <begin position="1089"/>
        <end position="1109"/>
    </location>
</feature>
<feature type="compositionally biased region" description="Basic and acidic residues" evidence="5">
    <location>
        <begin position="1950"/>
        <end position="1973"/>
    </location>
</feature>
<feature type="domain" description="Ig-like" evidence="7">
    <location>
        <begin position="1810"/>
        <end position="1884"/>
    </location>
</feature>
<feature type="compositionally biased region" description="Polar residues" evidence="5">
    <location>
        <begin position="355"/>
        <end position="371"/>
    </location>
</feature>
<feature type="compositionally biased region" description="Basic and acidic residues" evidence="5">
    <location>
        <begin position="183"/>
        <end position="195"/>
    </location>
</feature>
<evidence type="ECO:0000256" key="3">
    <source>
        <dbReference type="ARBA" id="ARBA00023136"/>
    </source>
</evidence>
<keyword evidence="9" id="KW-1185">Reference proteome</keyword>
<feature type="compositionally biased region" description="Basic and acidic residues" evidence="5">
    <location>
        <begin position="1059"/>
        <end position="1079"/>
    </location>
</feature>
<feature type="domain" description="Ig-like" evidence="7">
    <location>
        <begin position="9"/>
        <end position="83"/>
    </location>
</feature>
<evidence type="ECO:0000259" key="7">
    <source>
        <dbReference type="PROSITE" id="PS50835"/>
    </source>
</evidence>
<feature type="compositionally biased region" description="Polar residues" evidence="5">
    <location>
        <begin position="904"/>
        <end position="922"/>
    </location>
</feature>